<keyword evidence="1" id="KW-0812">Transmembrane</keyword>
<protein>
    <recommendedName>
        <fullName evidence="4">CPBP family intramembrane metalloprotease</fullName>
    </recommendedName>
</protein>
<dbReference type="Proteomes" id="UP000285023">
    <property type="component" value="Unassembled WGS sequence"/>
</dbReference>
<keyword evidence="3" id="KW-1185">Reference proteome</keyword>
<feature type="transmembrane region" description="Helical" evidence="1">
    <location>
        <begin position="102"/>
        <end position="118"/>
    </location>
</feature>
<dbReference type="AlphaFoldDB" id="A0A418Q153"/>
<keyword evidence="1" id="KW-0472">Membrane</keyword>
<sequence>MREPRRAWLAILTGWLLSLAGSIVLALIISSVAPDMAKPDFAGLSGMYAIFLLVVFSPLLETLIMGGILVLLQRFLKPAAAVITSALLWGVAHSLGALSWGFAIWWPFLIFSTLFVVWRQRGFWIAVGVVTATHALQNLGPALMLAGYVSPALR</sequence>
<feature type="transmembrane region" description="Helical" evidence="1">
    <location>
        <begin position="7"/>
        <end position="29"/>
    </location>
</feature>
<gene>
    <name evidence="2" type="ORF">D3M59_00485</name>
</gene>
<feature type="transmembrane region" description="Helical" evidence="1">
    <location>
        <begin position="49"/>
        <end position="72"/>
    </location>
</feature>
<feature type="transmembrane region" description="Helical" evidence="1">
    <location>
        <begin position="79"/>
        <end position="96"/>
    </location>
</feature>
<keyword evidence="1" id="KW-1133">Transmembrane helix</keyword>
<feature type="transmembrane region" description="Helical" evidence="1">
    <location>
        <begin position="125"/>
        <end position="149"/>
    </location>
</feature>
<evidence type="ECO:0000313" key="3">
    <source>
        <dbReference type="Proteomes" id="UP000285023"/>
    </source>
</evidence>
<comment type="caution">
    <text evidence="2">The sequence shown here is derived from an EMBL/GenBank/DDBJ whole genome shotgun (WGS) entry which is preliminary data.</text>
</comment>
<evidence type="ECO:0000313" key="2">
    <source>
        <dbReference type="EMBL" id="RIX31540.1"/>
    </source>
</evidence>
<evidence type="ECO:0000256" key="1">
    <source>
        <dbReference type="SAM" id="Phobius"/>
    </source>
</evidence>
<name>A0A418Q153_9SPHN</name>
<dbReference type="EMBL" id="QXTF01000001">
    <property type="protein sequence ID" value="RIX31540.1"/>
    <property type="molecule type" value="Genomic_DNA"/>
</dbReference>
<proteinExistence type="predicted"/>
<organism evidence="2 3">
    <name type="scientific">Sphingomonas edaphi</name>
    <dbReference type="NCBI Taxonomy" id="2315689"/>
    <lineage>
        <taxon>Bacteria</taxon>
        <taxon>Pseudomonadati</taxon>
        <taxon>Pseudomonadota</taxon>
        <taxon>Alphaproteobacteria</taxon>
        <taxon>Sphingomonadales</taxon>
        <taxon>Sphingomonadaceae</taxon>
        <taxon>Sphingomonas</taxon>
    </lineage>
</organism>
<accession>A0A418Q153</accession>
<reference evidence="2 3" key="1">
    <citation type="submission" date="2018-09" db="EMBL/GenBank/DDBJ databases">
        <title>Sphingomonas sp. DAC4.</title>
        <authorList>
            <person name="Seo T."/>
        </authorList>
    </citation>
    <scope>NUCLEOTIDE SEQUENCE [LARGE SCALE GENOMIC DNA]</scope>
    <source>
        <strain evidence="2 3">DAC4</strain>
    </source>
</reference>
<evidence type="ECO:0008006" key="4">
    <source>
        <dbReference type="Google" id="ProtNLM"/>
    </source>
</evidence>